<protein>
    <submittedName>
        <fullName evidence="2">Uncharacterized protein</fullName>
    </submittedName>
</protein>
<evidence type="ECO:0000313" key="2">
    <source>
        <dbReference type="EMBL" id="CVK98943.1"/>
    </source>
</evidence>
<gene>
    <name evidence="2" type="ORF">FMAN_08355</name>
</gene>
<dbReference type="AlphaFoldDB" id="A0A1L7TRZ0"/>
<comment type="caution">
    <text evidence="2">The sequence shown here is derived from an EMBL/GenBank/DDBJ whole genome shotgun (WGS) entry which is preliminary data.</text>
</comment>
<feature type="region of interest" description="Disordered" evidence="1">
    <location>
        <begin position="71"/>
        <end position="146"/>
    </location>
</feature>
<sequence>MHIESNSDANLQDLFCQLARYFSANEDKISATEASKCFLCLSLLDSVALIRLFFLLCPSFRSVLSRQGGVSAAFPTTPSRPSNDNDTHRQPDPPEPPPWLCDHQNSHGNNSSGVPGFGELEDPVSTNDDGLPTAHSSPAAENGADQVSGEIDDIYTLESNFLEPNNFYQQQTLNGLQHPVLNTLTVNPSDTIAFPDNDNALSKTRLATCSELSFTPTLRQLLETCKTDKSLFLRRIVESKASLPNGQGWRAAIAIKQENADMRDLLSIYHRFECYNIYRHVAEAGFHTGEHWIRDKRLELAKRLSDDFPERFHDTKAANKCLNWVDQGCRYHEWTKMFTQVSGLGILIALPPEIPRSAYTSRCTKEQMSAAAARFVALGIYELVKDLGLSELGDYIARKLEEMTTGKRLEPSQYSQQSSTPRLVSSLGTPTLLQSEQTESSPGAITICEDTAMLDQANFLSPSMFVDDDLDNYQLSSSAYLDFSMDSQLSAFSFPLDELYQNLNNAEAQMVTCSESTG</sequence>
<proteinExistence type="predicted"/>
<evidence type="ECO:0000313" key="3">
    <source>
        <dbReference type="Proteomes" id="UP000184255"/>
    </source>
</evidence>
<name>A0A1L7TRZ0_FUSMA</name>
<dbReference type="GeneID" id="65087615"/>
<organism evidence="2 3">
    <name type="scientific">Fusarium mangiferae</name>
    <name type="common">Mango malformation disease fungus</name>
    <dbReference type="NCBI Taxonomy" id="192010"/>
    <lineage>
        <taxon>Eukaryota</taxon>
        <taxon>Fungi</taxon>
        <taxon>Dikarya</taxon>
        <taxon>Ascomycota</taxon>
        <taxon>Pezizomycotina</taxon>
        <taxon>Sordariomycetes</taxon>
        <taxon>Hypocreomycetidae</taxon>
        <taxon>Hypocreales</taxon>
        <taxon>Nectriaceae</taxon>
        <taxon>Fusarium</taxon>
        <taxon>Fusarium fujikuroi species complex</taxon>
    </lineage>
</organism>
<evidence type="ECO:0000256" key="1">
    <source>
        <dbReference type="SAM" id="MobiDB-lite"/>
    </source>
</evidence>
<accession>A0A1L7TRZ0</accession>
<dbReference type="VEuPathDB" id="FungiDB:FMAN_08355"/>
<dbReference type="EMBL" id="FCQH01000009">
    <property type="protein sequence ID" value="CVK98943.1"/>
    <property type="molecule type" value="Genomic_DNA"/>
</dbReference>
<reference evidence="3" key="1">
    <citation type="journal article" date="2016" name="Genome Biol. Evol.">
        <title>Comparative 'omics' of the Fusarium fujikuroi species complex highlights differences in genetic potential and metabolite synthesis.</title>
        <authorList>
            <person name="Niehaus E.-M."/>
            <person name="Muensterkoetter M."/>
            <person name="Proctor R.H."/>
            <person name="Brown D.W."/>
            <person name="Sharon A."/>
            <person name="Idan Y."/>
            <person name="Oren-Young L."/>
            <person name="Sieber C.M."/>
            <person name="Novak O."/>
            <person name="Pencik A."/>
            <person name="Tarkowska D."/>
            <person name="Hromadova K."/>
            <person name="Freeman S."/>
            <person name="Maymon M."/>
            <person name="Elazar M."/>
            <person name="Youssef S.A."/>
            <person name="El-Shabrawy E.S.M."/>
            <person name="Shalaby A.B.A."/>
            <person name="Houterman P."/>
            <person name="Brock N.L."/>
            <person name="Burkhardt I."/>
            <person name="Tsavkelova E.A."/>
            <person name="Dickschat J.S."/>
            <person name="Galuszka P."/>
            <person name="Gueldener U."/>
            <person name="Tudzynski B."/>
        </authorList>
    </citation>
    <scope>NUCLEOTIDE SEQUENCE [LARGE SCALE GENOMIC DNA]</scope>
    <source>
        <strain evidence="3">MRC7560</strain>
    </source>
</reference>
<feature type="compositionally biased region" description="Polar residues" evidence="1">
    <location>
        <begin position="412"/>
        <end position="426"/>
    </location>
</feature>
<feature type="compositionally biased region" description="Basic and acidic residues" evidence="1">
    <location>
        <begin position="83"/>
        <end position="92"/>
    </location>
</feature>
<dbReference type="RefSeq" id="XP_041685538.1">
    <property type="nucleotide sequence ID" value="XM_041835367.1"/>
</dbReference>
<keyword evidence="3" id="KW-1185">Reference proteome</keyword>
<feature type="region of interest" description="Disordered" evidence="1">
    <location>
        <begin position="407"/>
        <end position="426"/>
    </location>
</feature>
<dbReference type="Proteomes" id="UP000184255">
    <property type="component" value="Unassembled WGS sequence"/>
</dbReference>